<comment type="caution">
    <text evidence="2">The sequence shown here is derived from an EMBL/GenBank/DDBJ whole genome shotgun (WGS) entry which is preliminary data.</text>
</comment>
<keyword evidence="1" id="KW-0472">Membrane</keyword>
<accession>A0A1F4T6D7</accession>
<keyword evidence="1" id="KW-0812">Transmembrane</keyword>
<dbReference type="Proteomes" id="UP000178602">
    <property type="component" value="Unassembled WGS sequence"/>
</dbReference>
<reference evidence="2 3" key="1">
    <citation type="journal article" date="2016" name="Nat. Commun.">
        <title>Thousands of microbial genomes shed light on interconnected biogeochemical processes in an aquifer system.</title>
        <authorList>
            <person name="Anantharaman K."/>
            <person name="Brown C.T."/>
            <person name="Hug L.A."/>
            <person name="Sharon I."/>
            <person name="Castelle C.J."/>
            <person name="Probst A.J."/>
            <person name="Thomas B.C."/>
            <person name="Singh A."/>
            <person name="Wilkins M.J."/>
            <person name="Karaoz U."/>
            <person name="Brodie E.L."/>
            <person name="Williams K.H."/>
            <person name="Hubbard S.S."/>
            <person name="Banfield J.F."/>
        </authorList>
    </citation>
    <scope>NUCLEOTIDE SEQUENCE [LARGE SCALE GENOMIC DNA]</scope>
</reference>
<feature type="transmembrane region" description="Helical" evidence="1">
    <location>
        <begin position="71"/>
        <end position="92"/>
    </location>
</feature>
<evidence type="ECO:0000256" key="1">
    <source>
        <dbReference type="SAM" id="Phobius"/>
    </source>
</evidence>
<feature type="transmembrane region" description="Helical" evidence="1">
    <location>
        <begin position="25"/>
        <end position="51"/>
    </location>
</feature>
<evidence type="ECO:0000313" key="3">
    <source>
        <dbReference type="Proteomes" id="UP000178602"/>
    </source>
</evidence>
<feature type="transmembrane region" description="Helical" evidence="1">
    <location>
        <begin position="161"/>
        <end position="182"/>
    </location>
</feature>
<evidence type="ECO:0000313" key="2">
    <source>
        <dbReference type="EMBL" id="OGC28137.1"/>
    </source>
</evidence>
<protein>
    <submittedName>
        <fullName evidence="2">Uncharacterized protein</fullName>
    </submittedName>
</protein>
<gene>
    <name evidence="2" type="ORF">A3K49_04015</name>
</gene>
<organism evidence="2 3">
    <name type="scientific">candidate division WOR-1 bacterium RIFOXYC12_FULL_54_18</name>
    <dbReference type="NCBI Taxonomy" id="1802584"/>
    <lineage>
        <taxon>Bacteria</taxon>
        <taxon>Bacillati</taxon>
        <taxon>Saganbacteria</taxon>
    </lineage>
</organism>
<dbReference type="AlphaFoldDB" id="A0A1F4T6D7"/>
<sequence length="187" mass="21136">MRRRPASSFIVKQESIFRRTTADDLVSSLVGASVVFILAALIFTLTSEWLIDFTLRAVPLDYQQLAALPLRTAYLLFFILGAIVPALLAFFVRTYRRELVDGEVRSLRRSCLVYFTGALAASALLIYKGIAYVVFFGSDPIFPMEGMNERLFFGSQFLEKFLFGLADLFLAAGLIWALALIWRVSRR</sequence>
<name>A0A1F4T6D7_UNCSA</name>
<feature type="transmembrane region" description="Helical" evidence="1">
    <location>
        <begin position="112"/>
        <end position="135"/>
    </location>
</feature>
<dbReference type="EMBL" id="MEUG01000001">
    <property type="protein sequence ID" value="OGC28137.1"/>
    <property type="molecule type" value="Genomic_DNA"/>
</dbReference>
<proteinExistence type="predicted"/>
<keyword evidence="1" id="KW-1133">Transmembrane helix</keyword>